<keyword evidence="9" id="KW-1185">Reference proteome</keyword>
<dbReference type="Pfam" id="PF00082">
    <property type="entry name" value="Peptidase_S8"/>
    <property type="match status" value="1"/>
</dbReference>
<feature type="signal peptide" evidence="6">
    <location>
        <begin position="1"/>
        <end position="24"/>
    </location>
</feature>
<dbReference type="InterPro" id="IPR050131">
    <property type="entry name" value="Peptidase_S8_subtilisin-like"/>
</dbReference>
<organism evidence="8 9">
    <name type="scientific">Kribbella caucasensis</name>
    <dbReference type="NCBI Taxonomy" id="2512215"/>
    <lineage>
        <taxon>Bacteria</taxon>
        <taxon>Bacillati</taxon>
        <taxon>Actinomycetota</taxon>
        <taxon>Actinomycetes</taxon>
        <taxon>Propionibacteriales</taxon>
        <taxon>Kribbellaceae</taxon>
        <taxon>Kribbella</taxon>
    </lineage>
</organism>
<evidence type="ECO:0000256" key="2">
    <source>
        <dbReference type="ARBA" id="ARBA00022670"/>
    </source>
</evidence>
<feature type="chain" id="PRO_5020902310" evidence="6">
    <location>
        <begin position="25"/>
        <end position="283"/>
    </location>
</feature>
<evidence type="ECO:0000256" key="4">
    <source>
        <dbReference type="ARBA" id="ARBA00022825"/>
    </source>
</evidence>
<dbReference type="Gene3D" id="3.40.50.200">
    <property type="entry name" value="Peptidase S8/S53 domain"/>
    <property type="match status" value="1"/>
</dbReference>
<dbReference type="GO" id="GO:0006508">
    <property type="term" value="P:proteolysis"/>
    <property type="evidence" value="ECO:0007669"/>
    <property type="project" value="UniProtKB-KW"/>
</dbReference>
<dbReference type="InterPro" id="IPR000209">
    <property type="entry name" value="Peptidase_S8/S53_dom"/>
</dbReference>
<dbReference type="PROSITE" id="PS51892">
    <property type="entry name" value="SUBTILASE"/>
    <property type="match status" value="1"/>
</dbReference>
<comment type="similarity">
    <text evidence="1 5">Belongs to the peptidase S8 family.</text>
</comment>
<dbReference type="PANTHER" id="PTHR43806">
    <property type="entry name" value="PEPTIDASE S8"/>
    <property type="match status" value="1"/>
</dbReference>
<sequence length="283" mass="29084">MSRFRPRWLAAAVAAALVAVAAWAVPAAGDQVTSNQPAGSPTTTAAFQTTALQPADLKPLTITLITGDKVTLRRSPGGTASTEVRPGPGRAGMMFHKFALGNQQSVLPFDAIPLVTAGIVDARLFDVALLADLGLDDASAPQLPLLVQYAGQPRAVRQALPAGTEVNRELPIVDAVALGAASNGRYRGVAPEADLMIGKICSRRNCELSAIIAGMEWAANEGARVVNLSVGGGPSDGTDIVAKAVNELTETTGRLFVAAAGNFGSESSVGSTRPGAHRNSSRP</sequence>
<dbReference type="AlphaFoldDB" id="A0A4R6KMM2"/>
<dbReference type="InterPro" id="IPR036852">
    <property type="entry name" value="Peptidase_S8/S53_dom_sf"/>
</dbReference>
<comment type="caution">
    <text evidence="5">Lacks conserved residue(s) required for the propagation of feature annotation.</text>
</comment>
<keyword evidence="4" id="KW-0720">Serine protease</keyword>
<dbReference type="PANTHER" id="PTHR43806:SF11">
    <property type="entry name" value="CEREVISIN-RELATED"/>
    <property type="match status" value="1"/>
</dbReference>
<protein>
    <submittedName>
        <fullName evidence="8">Subtilase family protein</fullName>
    </submittedName>
</protein>
<dbReference type="EMBL" id="SNWQ01000002">
    <property type="protein sequence ID" value="TDO52501.1"/>
    <property type="molecule type" value="Genomic_DNA"/>
</dbReference>
<evidence type="ECO:0000256" key="5">
    <source>
        <dbReference type="PROSITE-ProRule" id="PRU01240"/>
    </source>
</evidence>
<name>A0A4R6KMM2_9ACTN</name>
<keyword evidence="2" id="KW-0645">Protease</keyword>
<dbReference type="GO" id="GO:0004252">
    <property type="term" value="F:serine-type endopeptidase activity"/>
    <property type="evidence" value="ECO:0007669"/>
    <property type="project" value="InterPro"/>
</dbReference>
<proteinExistence type="inferred from homology"/>
<feature type="domain" description="Peptidase S8/S53" evidence="7">
    <location>
        <begin position="179"/>
        <end position="268"/>
    </location>
</feature>
<dbReference type="SUPFAM" id="SSF52743">
    <property type="entry name" value="Subtilisin-like"/>
    <property type="match status" value="1"/>
</dbReference>
<evidence type="ECO:0000256" key="6">
    <source>
        <dbReference type="SAM" id="SignalP"/>
    </source>
</evidence>
<dbReference type="OrthoDB" id="5165638at2"/>
<evidence type="ECO:0000256" key="3">
    <source>
        <dbReference type="ARBA" id="ARBA00022801"/>
    </source>
</evidence>
<evidence type="ECO:0000313" key="8">
    <source>
        <dbReference type="EMBL" id="TDO52501.1"/>
    </source>
</evidence>
<evidence type="ECO:0000259" key="7">
    <source>
        <dbReference type="Pfam" id="PF00082"/>
    </source>
</evidence>
<dbReference type="RefSeq" id="WP_133798914.1">
    <property type="nucleotide sequence ID" value="NZ_SNWQ01000002.1"/>
</dbReference>
<keyword evidence="6" id="KW-0732">Signal</keyword>
<accession>A0A4R6KMM2</accession>
<gene>
    <name evidence="8" type="ORF">EV643_102340</name>
</gene>
<evidence type="ECO:0000313" key="9">
    <source>
        <dbReference type="Proteomes" id="UP000295388"/>
    </source>
</evidence>
<dbReference type="Proteomes" id="UP000295388">
    <property type="component" value="Unassembled WGS sequence"/>
</dbReference>
<keyword evidence="3" id="KW-0378">Hydrolase</keyword>
<evidence type="ECO:0000256" key="1">
    <source>
        <dbReference type="ARBA" id="ARBA00011073"/>
    </source>
</evidence>
<reference evidence="8 9" key="1">
    <citation type="submission" date="2019-03" db="EMBL/GenBank/DDBJ databases">
        <title>Genomic Encyclopedia of Type Strains, Phase III (KMG-III): the genomes of soil and plant-associated and newly described type strains.</title>
        <authorList>
            <person name="Whitman W."/>
        </authorList>
    </citation>
    <scope>NUCLEOTIDE SEQUENCE [LARGE SCALE GENOMIC DNA]</scope>
    <source>
        <strain evidence="8 9">VKM Ac-2527</strain>
    </source>
</reference>
<comment type="caution">
    <text evidence="8">The sequence shown here is derived from an EMBL/GenBank/DDBJ whole genome shotgun (WGS) entry which is preliminary data.</text>
</comment>